<dbReference type="PROSITE" id="PS50949">
    <property type="entry name" value="HTH_GNTR"/>
    <property type="match status" value="1"/>
</dbReference>
<dbReference type="InterPro" id="IPR000524">
    <property type="entry name" value="Tscrpt_reg_HTH_GntR"/>
</dbReference>
<dbReference type="Gene3D" id="1.10.10.10">
    <property type="entry name" value="Winged helix-like DNA-binding domain superfamily/Winged helix DNA-binding domain"/>
    <property type="match status" value="1"/>
</dbReference>
<dbReference type="InterPro" id="IPR036388">
    <property type="entry name" value="WH-like_DNA-bd_sf"/>
</dbReference>
<proteinExistence type="predicted"/>
<evidence type="ECO:0000256" key="3">
    <source>
        <dbReference type="ARBA" id="ARBA00023163"/>
    </source>
</evidence>
<keyword evidence="3" id="KW-0804">Transcription</keyword>
<dbReference type="SUPFAM" id="SSF46785">
    <property type="entry name" value="Winged helix' DNA-binding domain"/>
    <property type="match status" value="1"/>
</dbReference>
<protein>
    <submittedName>
        <fullName evidence="5">Bacterial regulatory protein, gntR family</fullName>
    </submittedName>
</protein>
<gene>
    <name evidence="5" type="ORF">GmarT_48190</name>
</gene>
<organism evidence="5 6">
    <name type="scientific">Gimesia maris</name>
    <dbReference type="NCBI Taxonomy" id="122"/>
    <lineage>
        <taxon>Bacteria</taxon>
        <taxon>Pseudomonadati</taxon>
        <taxon>Planctomycetota</taxon>
        <taxon>Planctomycetia</taxon>
        <taxon>Planctomycetales</taxon>
        <taxon>Planctomycetaceae</taxon>
        <taxon>Gimesia</taxon>
    </lineage>
</organism>
<dbReference type="RefSeq" id="WP_002649370.1">
    <property type="nucleotide sequence ID" value="NZ_CP042910.1"/>
</dbReference>
<dbReference type="SUPFAM" id="SSF53822">
    <property type="entry name" value="Periplasmic binding protein-like I"/>
    <property type="match status" value="1"/>
</dbReference>
<dbReference type="EMBL" id="CP042910">
    <property type="protein sequence ID" value="QEG18924.1"/>
    <property type="molecule type" value="Genomic_DNA"/>
</dbReference>
<keyword evidence="6" id="KW-1185">Reference proteome</keyword>
<dbReference type="InterPro" id="IPR028082">
    <property type="entry name" value="Peripla_BP_I"/>
</dbReference>
<accession>A0ABX5YT39</accession>
<reference evidence="5 6" key="1">
    <citation type="submission" date="2019-08" db="EMBL/GenBank/DDBJ databases">
        <title>Deep-cultivation of Planctomycetes and their phenomic and genomic characterization uncovers novel biology.</title>
        <authorList>
            <person name="Wiegand S."/>
            <person name="Jogler M."/>
            <person name="Boedeker C."/>
            <person name="Pinto D."/>
            <person name="Vollmers J."/>
            <person name="Rivas-Marin E."/>
            <person name="Kohn T."/>
            <person name="Peeters S.H."/>
            <person name="Heuer A."/>
            <person name="Rast P."/>
            <person name="Oberbeckmann S."/>
            <person name="Bunk B."/>
            <person name="Jeske O."/>
            <person name="Meyerdierks A."/>
            <person name="Storesund J.E."/>
            <person name="Kallscheuer N."/>
            <person name="Luecker S."/>
            <person name="Lage O.M."/>
            <person name="Pohl T."/>
            <person name="Merkel B.J."/>
            <person name="Hornburger P."/>
            <person name="Mueller R.-W."/>
            <person name="Bruemmer F."/>
            <person name="Labrenz M."/>
            <person name="Spormann A.M."/>
            <person name="Op den Camp H."/>
            <person name="Overmann J."/>
            <person name="Amann R."/>
            <person name="Jetten M.S.M."/>
            <person name="Mascher T."/>
            <person name="Medema M.H."/>
            <person name="Devos D.P."/>
            <person name="Kaster A.-K."/>
            <person name="Ovreas L."/>
            <person name="Rohde M."/>
            <person name="Galperin M.Y."/>
            <person name="Jogler C."/>
        </authorList>
    </citation>
    <scope>NUCLEOTIDE SEQUENCE [LARGE SCALE GENOMIC DNA]</scope>
    <source>
        <strain evidence="5 6">DSM 8797</strain>
    </source>
</reference>
<evidence type="ECO:0000313" key="5">
    <source>
        <dbReference type="EMBL" id="QEG18924.1"/>
    </source>
</evidence>
<evidence type="ECO:0000256" key="2">
    <source>
        <dbReference type="ARBA" id="ARBA00023125"/>
    </source>
</evidence>
<dbReference type="Gene3D" id="3.40.50.2300">
    <property type="match status" value="2"/>
</dbReference>
<keyword evidence="1" id="KW-0805">Transcription regulation</keyword>
<dbReference type="Pfam" id="PF00392">
    <property type="entry name" value="GntR"/>
    <property type="match status" value="1"/>
</dbReference>
<dbReference type="InterPro" id="IPR036390">
    <property type="entry name" value="WH_DNA-bd_sf"/>
</dbReference>
<sequence length="362" mass="40935">MKTERRKNARLSITELAALIESDIKSRRLSTGDPYLGLSETARMLKTSNAGANSALQLLVKKGVLERKQRRGTFISDPGNENAQMIRRVHFLLSEDFLKKEGVLADGQVIGIQSELSRAEIQFNFLPQHDQREYVEKTVTEALSTDGLDAFVLYSTSLDAQRILVESGLPTVVVGSLYPSVTELPWIDQDQKAVARMSFEHLHLEKQCRQFLVLMRERAYPGDFLYLDSLQECFSKNNISQENIFYRSLPSDHSAIQAEVSRLLPRFQSTIGIIARSMPLGIAAKSSLDPRINQLQKNVFILVTNVFGKERDELRDFSYIRPQPTPEEVGIYIGKVLKQFVLDCFSGNTAWQVPVKLIPAQQ</sequence>
<dbReference type="GeneID" id="98649270"/>
<evidence type="ECO:0000313" key="6">
    <source>
        <dbReference type="Proteomes" id="UP000322887"/>
    </source>
</evidence>
<name>A0ABX5YT39_9PLAN</name>
<dbReference type="Proteomes" id="UP000322887">
    <property type="component" value="Chromosome"/>
</dbReference>
<evidence type="ECO:0000256" key="1">
    <source>
        <dbReference type="ARBA" id="ARBA00023015"/>
    </source>
</evidence>
<keyword evidence="2" id="KW-0238">DNA-binding</keyword>
<evidence type="ECO:0000259" key="4">
    <source>
        <dbReference type="PROSITE" id="PS50949"/>
    </source>
</evidence>
<feature type="domain" description="HTH gntR-type" evidence="4">
    <location>
        <begin position="10"/>
        <end position="78"/>
    </location>
</feature>